<reference evidence="1 2" key="1">
    <citation type="journal article" date="2015" name="Microbes Environ.">
        <title>Distribution and evolution of nitrogen fixation genes in the phylum bacteroidetes.</title>
        <authorList>
            <person name="Inoue J."/>
            <person name="Oshima K."/>
            <person name="Suda W."/>
            <person name="Sakamoto M."/>
            <person name="Iino T."/>
            <person name="Noda S."/>
            <person name="Hongoh Y."/>
            <person name="Hattori M."/>
            <person name="Ohkuma M."/>
        </authorList>
    </citation>
    <scope>NUCLEOTIDE SEQUENCE [LARGE SCALE GENOMIC DNA]</scope>
    <source>
        <strain evidence="1">JCM 15548</strain>
    </source>
</reference>
<evidence type="ECO:0000313" key="2">
    <source>
        <dbReference type="Proteomes" id="UP000032900"/>
    </source>
</evidence>
<organism evidence="1 2">
    <name type="scientific">Geofilum rubicundum JCM 15548</name>
    <dbReference type="NCBI Taxonomy" id="1236989"/>
    <lineage>
        <taxon>Bacteria</taxon>
        <taxon>Pseudomonadati</taxon>
        <taxon>Bacteroidota</taxon>
        <taxon>Bacteroidia</taxon>
        <taxon>Marinilabiliales</taxon>
        <taxon>Marinilabiliaceae</taxon>
        <taxon>Geofilum</taxon>
    </lineage>
</organism>
<protein>
    <submittedName>
        <fullName evidence="1">Uncharacterized protein</fullName>
    </submittedName>
</protein>
<dbReference type="AlphaFoldDB" id="A0A0E9LUS5"/>
<keyword evidence="2" id="KW-1185">Reference proteome</keyword>
<dbReference type="Proteomes" id="UP000032900">
    <property type="component" value="Unassembled WGS sequence"/>
</dbReference>
<proteinExistence type="predicted"/>
<evidence type="ECO:0000313" key="1">
    <source>
        <dbReference type="EMBL" id="GAO28861.1"/>
    </source>
</evidence>
<accession>A0A0E9LUS5</accession>
<sequence>MSGPVHLIGSVWIQIPLRKYRVIRRWYIRTSGVVTDKNHFTVPAPVPPSAHIK</sequence>
<dbReference type="EMBL" id="BAZW01000005">
    <property type="protein sequence ID" value="GAO28861.1"/>
    <property type="molecule type" value="Genomic_DNA"/>
</dbReference>
<comment type="caution">
    <text evidence="1">The sequence shown here is derived from an EMBL/GenBank/DDBJ whole genome shotgun (WGS) entry which is preliminary data.</text>
</comment>
<gene>
    <name evidence="1" type="ORF">JCM15548_1996</name>
</gene>
<name>A0A0E9LUS5_9BACT</name>